<feature type="site" description="Electron transfer via tryptophanyl radical" evidence="5">
    <location>
        <position position="396"/>
    </location>
</feature>
<keyword evidence="2 4" id="KW-0285">Flavoprotein</keyword>
<evidence type="ECO:0000259" key="6">
    <source>
        <dbReference type="PROSITE" id="PS51645"/>
    </source>
</evidence>
<comment type="similarity">
    <text evidence="1">Belongs to the DNA photolyase class-1 family.</text>
</comment>
<evidence type="ECO:0000256" key="5">
    <source>
        <dbReference type="PIRSR" id="PIRSR602081-2"/>
    </source>
</evidence>
<dbReference type="InterPro" id="IPR036134">
    <property type="entry name" value="Crypto/Photolyase_FAD-like_sf"/>
</dbReference>
<feature type="binding site" evidence="4">
    <location>
        <begin position="462"/>
        <end position="464"/>
    </location>
    <ligand>
        <name>FAD</name>
        <dbReference type="ChEBI" id="CHEBI:57692"/>
    </ligand>
</feature>
<dbReference type="SUPFAM" id="SSF52425">
    <property type="entry name" value="Cryptochrome/photolyase, N-terminal domain"/>
    <property type="match status" value="1"/>
</dbReference>
<dbReference type="Gene3D" id="1.25.40.80">
    <property type="match status" value="1"/>
</dbReference>
<name>A0A516AGN1_CRYCO</name>
<accession>A0A516AGN1</accession>
<dbReference type="AlphaFoldDB" id="A0A516AGN1"/>
<dbReference type="Pfam" id="PF03441">
    <property type="entry name" value="FAD_binding_7"/>
    <property type="match status" value="1"/>
</dbReference>
<organism evidence="7">
    <name type="scientific">Crypthecodinium cohnii</name>
    <name type="common">Dinoflagellate</name>
    <name type="synonym">Glenodinium cohnii</name>
    <dbReference type="NCBI Taxonomy" id="2866"/>
    <lineage>
        <taxon>Eukaryota</taxon>
        <taxon>Sar</taxon>
        <taxon>Alveolata</taxon>
        <taxon>Dinophyceae</taxon>
        <taxon>Gonyaulacales</taxon>
        <taxon>Crypthecodiniaceae</taxon>
        <taxon>Crypthecodinium</taxon>
    </lineage>
</organism>
<evidence type="ECO:0000256" key="1">
    <source>
        <dbReference type="ARBA" id="ARBA00005862"/>
    </source>
</evidence>
<protein>
    <submittedName>
        <fullName evidence="7">Cryptochrome DASH</fullName>
    </submittedName>
</protein>
<reference evidence="7" key="1">
    <citation type="journal article" date="2019" name="Microorganisms">
        <title>DNA Damage Response Pathways in Dinoflagellates.</title>
        <authorList>
            <person name="Li C."/>
            <person name="Wong J."/>
        </authorList>
    </citation>
    <scope>NUCLEOTIDE SEQUENCE</scope>
</reference>
<dbReference type="GO" id="GO:0003904">
    <property type="term" value="F:deoxyribodipyrimidine photo-lyase activity"/>
    <property type="evidence" value="ECO:0007669"/>
    <property type="project" value="TreeGrafter"/>
</dbReference>
<evidence type="ECO:0000256" key="2">
    <source>
        <dbReference type="ARBA" id="ARBA00022630"/>
    </source>
</evidence>
<dbReference type="InterPro" id="IPR006050">
    <property type="entry name" value="DNA_photolyase_N"/>
</dbReference>
<feature type="domain" description="Photolyase/cryptochrome alpha/beta" evidence="6">
    <location>
        <begin position="16"/>
        <end position="180"/>
    </location>
</feature>
<keyword evidence="3 4" id="KW-0274">FAD</keyword>
<dbReference type="InterPro" id="IPR014729">
    <property type="entry name" value="Rossmann-like_a/b/a_fold"/>
</dbReference>
<evidence type="ECO:0000256" key="3">
    <source>
        <dbReference type="ARBA" id="ARBA00022827"/>
    </source>
</evidence>
<dbReference type="InterPro" id="IPR002081">
    <property type="entry name" value="Cryptochrome/DNA_photolyase_1"/>
</dbReference>
<dbReference type="EMBL" id="MN125990">
    <property type="protein sequence ID" value="QDO16457.1"/>
    <property type="molecule type" value="mRNA"/>
</dbReference>
<dbReference type="InterPro" id="IPR036155">
    <property type="entry name" value="Crypto/Photolyase_N_sf"/>
</dbReference>
<feature type="site" description="Electron transfer via tryptophanyl radical" evidence="5">
    <location>
        <position position="472"/>
    </location>
</feature>
<evidence type="ECO:0000256" key="4">
    <source>
        <dbReference type="PIRSR" id="PIRSR602081-1"/>
    </source>
</evidence>
<dbReference type="SUPFAM" id="SSF48173">
    <property type="entry name" value="Cryptochrome/photolyase FAD-binding domain"/>
    <property type="match status" value="1"/>
</dbReference>
<dbReference type="Gene3D" id="3.40.50.620">
    <property type="entry name" value="HUPs"/>
    <property type="match status" value="1"/>
</dbReference>
<comment type="cofactor">
    <cofactor evidence="4">
        <name>FAD</name>
        <dbReference type="ChEBI" id="CHEBI:57692"/>
    </cofactor>
    <text evidence="4">Binds 1 FAD per subunit.</text>
</comment>
<dbReference type="GO" id="GO:0003677">
    <property type="term" value="F:DNA binding"/>
    <property type="evidence" value="ECO:0007669"/>
    <property type="project" value="TreeGrafter"/>
</dbReference>
<evidence type="ECO:0000313" key="7">
    <source>
        <dbReference type="EMBL" id="QDO16457.1"/>
    </source>
</evidence>
<dbReference type="InterPro" id="IPR005101">
    <property type="entry name" value="Cryptochr/Photolyase_FAD-bd"/>
</dbReference>
<dbReference type="PRINTS" id="PR00147">
    <property type="entry name" value="DNAPHOTLYASE"/>
</dbReference>
<dbReference type="GO" id="GO:0071949">
    <property type="term" value="F:FAD binding"/>
    <property type="evidence" value="ECO:0007669"/>
    <property type="project" value="TreeGrafter"/>
</dbReference>
<dbReference type="Gene3D" id="1.10.579.10">
    <property type="entry name" value="DNA Cyclobutane Dipyrimidine Photolyase, subunit A, domain 3"/>
    <property type="match status" value="1"/>
</dbReference>
<dbReference type="PROSITE" id="PS51645">
    <property type="entry name" value="PHR_CRY_ALPHA_BETA"/>
    <property type="match status" value="1"/>
</dbReference>
<dbReference type="PANTHER" id="PTHR11455">
    <property type="entry name" value="CRYPTOCHROME"/>
    <property type="match status" value="1"/>
</dbReference>
<feature type="site" description="Electron transfer via tryptophanyl radical" evidence="5">
    <location>
        <position position="449"/>
    </location>
</feature>
<proteinExistence type="evidence at transcript level"/>
<sequence length="571" mass="64792">MEPATKKPRNVQVSKGPCVWWARNDLRVQDNPVIRLVCGAALVDGRPFVGVFCFDPRFLDKSPYGRVTDPNFEKSISTRKPINFSSRKTNALRARFWVQCVLQLREEMRARGSDLLICYGKPEEVLASLPTGTEVKCQNEPVSIEQTDVEQFVAKALIAKGSKLRKDPGAMSLYHPDDLPFDIKDRPESYSALGWALGWTDIWTTMDQEANATPVRPCVPAPTNIPKPPEGLTLQGQIPEEILLDEAKMLKHLGYSEEEIKKAQAQPIPQGGEAAAREHLEGWLSRQSIQLQSDNPQASEAVFWDLPCAGQEGPSKGHDPFQWVNLSTADGGLRISHYMAVGCISAREIFNRAKETPNFAMVAHRLLWRDFHRLYAIKYHRRIAWLQGPAKVQRSWKDDPEIAEAWKKGLTGVPYIDACQRELATTGWLAYKGRKTSAHFLVFDLWMDWRIGAFHDEECLFDYDFAMNYGNWAVVSKIGNGGASAWDGSREFDPEHIDLRWKLRAEQKNDPSGSYIRKWVPELKNVPDKHIHSPWYMTEDEMKASQCVLGTDYPKSLVGPLELESCQPRAW</sequence>
<dbReference type="Pfam" id="PF00875">
    <property type="entry name" value="DNA_photolyase"/>
    <property type="match status" value="1"/>
</dbReference>